<comment type="similarity">
    <text evidence="5 6">Belongs to the URM1 family.</text>
</comment>
<dbReference type="PIRSF" id="PIRSF037379">
    <property type="entry name" value="Ubiquitin-related_modifier_1"/>
    <property type="match status" value="1"/>
</dbReference>
<proteinExistence type="inferred from homology"/>
<feature type="modified residue" description="1-thioglycine" evidence="5">
    <location>
        <position position="132"/>
    </location>
</feature>
<dbReference type="PANTHER" id="PTHR14986">
    <property type="entry name" value="RURM1 PROTEIN"/>
    <property type="match status" value="1"/>
</dbReference>
<reference evidence="7" key="2">
    <citation type="journal article" date="2023" name="IMA Fungus">
        <title>Comparative genomic study of the Penicillium genus elucidates a diverse pangenome and 15 lateral gene transfer events.</title>
        <authorList>
            <person name="Petersen C."/>
            <person name="Sorensen T."/>
            <person name="Nielsen M.R."/>
            <person name="Sondergaard T.E."/>
            <person name="Sorensen J.L."/>
            <person name="Fitzpatrick D.A."/>
            <person name="Frisvad J.C."/>
            <person name="Nielsen K.L."/>
        </authorList>
    </citation>
    <scope>NUCLEOTIDE SEQUENCE</scope>
    <source>
        <strain evidence="7">IBT 26290</strain>
    </source>
</reference>
<dbReference type="HAMAP" id="MF_03048">
    <property type="entry name" value="Urm1"/>
    <property type="match status" value="1"/>
</dbReference>
<protein>
    <recommendedName>
        <fullName evidence="5 6">Ubiquitin-related modifier 1</fullName>
    </recommendedName>
</protein>
<dbReference type="GO" id="GO:0034227">
    <property type="term" value="P:tRNA thio-modification"/>
    <property type="evidence" value="ECO:0007669"/>
    <property type="project" value="UniProtKB-UniRule"/>
</dbReference>
<evidence type="ECO:0000256" key="4">
    <source>
        <dbReference type="ARBA" id="ARBA00022786"/>
    </source>
</evidence>
<keyword evidence="8" id="KW-1185">Reference proteome</keyword>
<comment type="pathway">
    <text evidence="5 6">tRNA modification; 5-methoxycarbonylmethyl-2-thiouridine-tRNA biosynthesis.</text>
</comment>
<evidence type="ECO:0000256" key="2">
    <source>
        <dbReference type="ARBA" id="ARBA00022499"/>
    </source>
</evidence>
<keyword evidence="3 5" id="KW-0819">tRNA processing</keyword>
<dbReference type="SUPFAM" id="SSF54285">
    <property type="entry name" value="MoaD/ThiS"/>
    <property type="match status" value="1"/>
</dbReference>
<gene>
    <name evidence="5" type="primary">URM1</name>
    <name evidence="7" type="ORF">N7482_005273</name>
</gene>
<keyword evidence="2 5" id="KW-1017">Isopeptide bond</keyword>
<sequence length="132" mass="14754">MAAGASIPIIVEFTYRPGFPPFGGLELLFGNERKHKVTLPGSMEDGSPTNIAYLLPYLVDNLMQDQRKEMFIMEDNVYVGQICLAMHETNNHDSRPGILVLINDADWELEGEEKYELQPGDNIVFVSTLHGG</sequence>
<evidence type="ECO:0000256" key="6">
    <source>
        <dbReference type="RuleBase" id="RU361182"/>
    </source>
</evidence>
<dbReference type="EMBL" id="JAPQKN010000003">
    <property type="protein sequence ID" value="KAJ5166492.1"/>
    <property type="molecule type" value="Genomic_DNA"/>
</dbReference>
<dbReference type="GO" id="GO:0002098">
    <property type="term" value="P:tRNA wobble uridine modification"/>
    <property type="evidence" value="ECO:0007669"/>
    <property type="project" value="UniProtKB-UniRule"/>
</dbReference>
<dbReference type="InterPro" id="IPR012675">
    <property type="entry name" value="Beta-grasp_dom_sf"/>
</dbReference>
<name>A0A9W9I6A0_9EURO</name>
<organism evidence="7 8">
    <name type="scientific">Penicillium canariense</name>
    <dbReference type="NCBI Taxonomy" id="189055"/>
    <lineage>
        <taxon>Eukaryota</taxon>
        <taxon>Fungi</taxon>
        <taxon>Dikarya</taxon>
        <taxon>Ascomycota</taxon>
        <taxon>Pezizomycotina</taxon>
        <taxon>Eurotiomycetes</taxon>
        <taxon>Eurotiomycetidae</taxon>
        <taxon>Eurotiales</taxon>
        <taxon>Aspergillaceae</taxon>
        <taxon>Penicillium</taxon>
    </lineage>
</organism>
<dbReference type="GO" id="GO:0005829">
    <property type="term" value="C:cytosol"/>
    <property type="evidence" value="ECO:0007669"/>
    <property type="project" value="UniProtKB-UniRule"/>
</dbReference>
<accession>A0A9W9I6A0</accession>
<comment type="PTM">
    <text evidence="5">C-terminal thiocarboxylation occurs in 2 steps, it is first acyl-adenylated (-COAMP) via the hesA/moeB/thiF part of UBA4, then thiocarboxylated (-COSH) via the rhodanese domain of UBA4.</text>
</comment>
<dbReference type="InterPro" id="IPR015221">
    <property type="entry name" value="Urm1"/>
</dbReference>
<comment type="caution">
    <text evidence="7">The sequence shown here is derived from an EMBL/GenBank/DDBJ whole genome shotgun (WGS) entry which is preliminary data.</text>
</comment>
<comment type="subcellular location">
    <subcellularLocation>
        <location evidence="5 6">Cytoplasm</location>
    </subcellularLocation>
</comment>
<dbReference type="InterPro" id="IPR016155">
    <property type="entry name" value="Mopterin_synth/thiamin_S_b"/>
</dbReference>
<evidence type="ECO:0000313" key="8">
    <source>
        <dbReference type="Proteomes" id="UP001149163"/>
    </source>
</evidence>
<comment type="function">
    <text evidence="5">Acts as a sulfur carrier required for 2-thiolation of mcm(5)S(2)U at tRNA wobble positions of cytosolic tRNA(Lys), tRNA(Glu) and tRNA(Gln). Serves as sulfur donor in tRNA 2-thiolation reaction by being thiocarboxylated (-COSH) at its C-terminus by the MOCS3 homolog UBA4. The sulfur is then transferred to tRNA to form 2-thiolation of mcm(5)S(2)U. Prior mcm(5) tRNA modification by the elongator complex is required for 2-thiolation. Also acts as a ubiquitin-like protein (UBL) that is covalently conjugated via an isopeptide bond to lysine residues of target proteins such as AHP1. The thiocarboxylated form serves as substrate for conjugation and oxidative stress specifically induces the formation of UBL-protein conjugates.</text>
</comment>
<reference evidence="7" key="1">
    <citation type="submission" date="2022-11" db="EMBL/GenBank/DDBJ databases">
        <authorList>
            <person name="Petersen C."/>
        </authorList>
    </citation>
    <scope>NUCLEOTIDE SEQUENCE</scope>
    <source>
        <strain evidence="7">IBT 26290</strain>
    </source>
</reference>
<evidence type="ECO:0000256" key="5">
    <source>
        <dbReference type="HAMAP-Rule" id="MF_03048"/>
    </source>
</evidence>
<dbReference type="CDD" id="cd01764">
    <property type="entry name" value="Ubl_Urm1"/>
    <property type="match status" value="1"/>
</dbReference>
<evidence type="ECO:0000313" key="7">
    <source>
        <dbReference type="EMBL" id="KAJ5166492.1"/>
    </source>
</evidence>
<keyword evidence="4 5" id="KW-0833">Ubl conjugation pathway</keyword>
<dbReference type="GO" id="GO:0032447">
    <property type="term" value="P:protein urmylation"/>
    <property type="evidence" value="ECO:0007669"/>
    <property type="project" value="UniProtKB-UniRule"/>
</dbReference>
<dbReference type="Proteomes" id="UP001149163">
    <property type="component" value="Unassembled WGS sequence"/>
</dbReference>
<dbReference type="OrthoDB" id="10248987at2759"/>
<evidence type="ECO:0000256" key="1">
    <source>
        <dbReference type="ARBA" id="ARBA00022490"/>
    </source>
</evidence>
<dbReference type="Pfam" id="PF09138">
    <property type="entry name" value="Urm1"/>
    <property type="match status" value="1"/>
</dbReference>
<keyword evidence="1 5" id="KW-0963">Cytoplasm</keyword>
<dbReference type="AlphaFoldDB" id="A0A9W9I6A0"/>
<evidence type="ECO:0000256" key="3">
    <source>
        <dbReference type="ARBA" id="ARBA00022694"/>
    </source>
</evidence>
<feature type="cross-link" description="Glycyl lysine isopeptide (Gly-Lys) (interchain with K-? in acceptor proteins)" evidence="5">
    <location>
        <position position="132"/>
    </location>
</feature>
<dbReference type="Gene3D" id="3.10.20.30">
    <property type="match status" value="1"/>
</dbReference>